<evidence type="ECO:0000313" key="18">
    <source>
        <dbReference type="Proteomes" id="UP000199475"/>
    </source>
</evidence>
<dbReference type="GO" id="GO:0006260">
    <property type="term" value="P:DNA replication"/>
    <property type="evidence" value="ECO:0007669"/>
    <property type="project" value="UniProtKB-KW"/>
</dbReference>
<dbReference type="Gene3D" id="1.10.287.610">
    <property type="entry name" value="Helix hairpin bin"/>
    <property type="match status" value="1"/>
</dbReference>
<dbReference type="InterPro" id="IPR001679">
    <property type="entry name" value="DNA_ligase"/>
</dbReference>
<dbReference type="Gene3D" id="1.10.150.20">
    <property type="entry name" value="5' to 3' exonuclease, C-terminal subdomain"/>
    <property type="match status" value="2"/>
</dbReference>
<dbReference type="STRING" id="686624.SAMN04488242_0160"/>
<comment type="similarity">
    <text evidence="13 14">Belongs to the NAD-dependent DNA ligase family. LigA subfamily.</text>
</comment>
<dbReference type="Pfam" id="PF03119">
    <property type="entry name" value="DNA_ligase_ZBD"/>
    <property type="match status" value="1"/>
</dbReference>
<dbReference type="InterPro" id="IPR001357">
    <property type="entry name" value="BRCT_dom"/>
</dbReference>
<dbReference type="SMART" id="SM00292">
    <property type="entry name" value="BRCT"/>
    <property type="match status" value="1"/>
</dbReference>
<dbReference type="SUPFAM" id="SSF50249">
    <property type="entry name" value="Nucleic acid-binding proteins"/>
    <property type="match status" value="1"/>
</dbReference>
<dbReference type="InterPro" id="IPR013840">
    <property type="entry name" value="DNAligase_N"/>
</dbReference>
<dbReference type="Proteomes" id="UP000199475">
    <property type="component" value="Unassembled WGS sequence"/>
</dbReference>
<dbReference type="InterPro" id="IPR003583">
    <property type="entry name" value="Hlx-hairpin-Hlx_DNA-bd_motif"/>
</dbReference>
<comment type="catalytic activity">
    <reaction evidence="12 14">
        <text>NAD(+) + (deoxyribonucleotide)n-3'-hydroxyl + 5'-phospho-(deoxyribonucleotide)m = (deoxyribonucleotide)n+m + AMP + beta-nicotinamide D-nucleotide.</text>
        <dbReference type="EC" id="6.5.1.2"/>
    </reaction>
</comment>
<dbReference type="PROSITE" id="PS01055">
    <property type="entry name" value="DNA_LIGASE_N1"/>
    <property type="match status" value="1"/>
</dbReference>
<comment type="cofactor">
    <cofactor evidence="14">
        <name>Mg(2+)</name>
        <dbReference type="ChEBI" id="CHEBI:18420"/>
    </cofactor>
    <cofactor evidence="14">
        <name>Mn(2+)</name>
        <dbReference type="ChEBI" id="CHEBI:29035"/>
    </cofactor>
</comment>
<dbReference type="NCBIfam" id="TIGR00575">
    <property type="entry name" value="dnlj"/>
    <property type="match status" value="1"/>
</dbReference>
<dbReference type="SMART" id="SM00532">
    <property type="entry name" value="LIGANc"/>
    <property type="match status" value="1"/>
</dbReference>
<feature type="binding site" evidence="14">
    <location>
        <position position="117"/>
    </location>
    <ligand>
        <name>NAD(+)</name>
        <dbReference type="ChEBI" id="CHEBI:57540"/>
    </ligand>
</feature>
<keyword evidence="9 14" id="KW-0460">Magnesium</keyword>
<keyword evidence="4 14" id="KW-0436">Ligase</keyword>
<feature type="binding site" evidence="14">
    <location>
        <position position="462"/>
    </location>
    <ligand>
        <name>Zn(2+)</name>
        <dbReference type="ChEBI" id="CHEBI:29105"/>
    </ligand>
</feature>
<dbReference type="InterPro" id="IPR004149">
    <property type="entry name" value="Znf_DNAligase_C4"/>
</dbReference>
<evidence type="ECO:0000256" key="12">
    <source>
        <dbReference type="ARBA" id="ARBA00034005"/>
    </source>
</evidence>
<protein>
    <recommendedName>
        <fullName evidence="3 14">DNA ligase</fullName>
        <ecNumber evidence="2 14">6.5.1.2</ecNumber>
    </recommendedName>
    <alternativeName>
        <fullName evidence="14">Polydeoxyribonucleotide synthase [NAD(+)]</fullName>
    </alternativeName>
</protein>
<sequence length="752" mass="81589">MTDVPGLKAAHERAETLREEIERHNIAYHVNDAPLIMDAEYDALVRELQALERAYPELVSQDSPTQTVGAAAGRGFPPLVHAEPMMSLDNVFSVEDLREWLDKTDAAVDGRARWLCELKIDGLALSLRYEHGRLVSAATRGDGRTGEDVTVNVERIPGIPKQLRGGPHPDIVEVRGEVYLRKAAFEELNHLLGELRDEVVESMRGRGADEDRAAASAQRRFPSLANPRNAAAGSLRQKLDEKSGLELRAGEERLKRLELIVHGIGAWQPTVESHSEVYRLLEEWGLPTSPAVITATETDEVLAYVARYGELRHALEHEIDGVVVKVDQLALRPGLGQTSRAPRWAIAYKYPPEQVHTKLLDIVVSVGRTGRATPFAVMQPARVAGSVVRQATLHNKDVVRAKGVLIGDTVVLRKAGDVIPEVLGPVAELRDGTEREFVMPTNCPECGTELRPMKEGDIDLRCPNARSCPAQVRGRVEHIGSRGALDVEALGEVTAAALTQPSVPSTPPLVTEAGLFDLTLEQLVPIEVVVRDPETGEPRTDPDGEVRRRTPFRRKEGDEFVPSAQATTLIAELERAKTKELWRQLVALSIRHVGPVAARALANWFGSLEAIERATPEELAQVEGVGPTIAAALTEWLAVDWHREIIDRWRAAGVQFAIPDHPGPGARREGGVLDGLTVVATGSLEGYTREEAQEAIIAAGGKAASSVSKKTDFVAAGPGAGSKLAKAEALGLRIIDAAQFKVLVEQGPAALG</sequence>
<feature type="binding site" evidence="14">
    <location>
        <position position="446"/>
    </location>
    <ligand>
        <name>Zn(2+)</name>
        <dbReference type="ChEBI" id="CHEBI:29105"/>
    </ligand>
</feature>
<dbReference type="PROSITE" id="PS50172">
    <property type="entry name" value="BRCT"/>
    <property type="match status" value="1"/>
</dbReference>
<dbReference type="SUPFAM" id="SSF56091">
    <property type="entry name" value="DNA ligase/mRNA capping enzyme, catalytic domain"/>
    <property type="match status" value="1"/>
</dbReference>
<evidence type="ECO:0000256" key="3">
    <source>
        <dbReference type="ARBA" id="ARBA00013308"/>
    </source>
</evidence>
<organism evidence="17 18">
    <name type="scientific">Tessaracoccus oleiagri</name>
    <dbReference type="NCBI Taxonomy" id="686624"/>
    <lineage>
        <taxon>Bacteria</taxon>
        <taxon>Bacillati</taxon>
        <taxon>Actinomycetota</taxon>
        <taxon>Actinomycetes</taxon>
        <taxon>Propionibacteriales</taxon>
        <taxon>Propionibacteriaceae</taxon>
        <taxon>Tessaracoccus</taxon>
    </lineage>
</organism>
<gene>
    <name evidence="14" type="primary">ligA</name>
    <name evidence="17" type="ORF">SAMN04488242_0160</name>
</gene>
<dbReference type="InterPro" id="IPR010994">
    <property type="entry name" value="RuvA_2-like"/>
</dbReference>
<dbReference type="InterPro" id="IPR041663">
    <property type="entry name" value="DisA/LigA_HHH"/>
</dbReference>
<keyword evidence="15" id="KW-0175">Coiled coil</keyword>
<feature type="active site" description="N6-AMP-lysine intermediate" evidence="14">
    <location>
        <position position="119"/>
    </location>
</feature>
<dbReference type="CDD" id="cd17748">
    <property type="entry name" value="BRCT_DNA_ligase_like"/>
    <property type="match status" value="1"/>
</dbReference>
<dbReference type="GO" id="GO:0006281">
    <property type="term" value="P:DNA repair"/>
    <property type="evidence" value="ECO:0007669"/>
    <property type="project" value="UniProtKB-KW"/>
</dbReference>
<feature type="binding site" evidence="14">
    <location>
        <position position="443"/>
    </location>
    <ligand>
        <name>Zn(2+)</name>
        <dbReference type="ChEBI" id="CHEBI:29105"/>
    </ligand>
</feature>
<dbReference type="Pfam" id="PF12826">
    <property type="entry name" value="HHH_2"/>
    <property type="match status" value="1"/>
</dbReference>
<keyword evidence="11 14" id="KW-0234">DNA repair</keyword>
<dbReference type="NCBIfam" id="NF005932">
    <property type="entry name" value="PRK07956.1"/>
    <property type="match status" value="1"/>
</dbReference>
<dbReference type="GO" id="GO:0046872">
    <property type="term" value="F:metal ion binding"/>
    <property type="evidence" value="ECO:0007669"/>
    <property type="project" value="UniProtKB-KW"/>
</dbReference>
<dbReference type="PIRSF" id="PIRSF001604">
    <property type="entry name" value="LigA"/>
    <property type="match status" value="1"/>
</dbReference>
<evidence type="ECO:0000313" key="17">
    <source>
        <dbReference type="EMBL" id="SDL09476.1"/>
    </source>
</evidence>
<dbReference type="CDD" id="cd00114">
    <property type="entry name" value="LIGANc"/>
    <property type="match status" value="1"/>
</dbReference>
<evidence type="ECO:0000256" key="6">
    <source>
        <dbReference type="ARBA" id="ARBA00022723"/>
    </source>
</evidence>
<evidence type="ECO:0000256" key="1">
    <source>
        <dbReference type="ARBA" id="ARBA00004067"/>
    </source>
</evidence>
<dbReference type="FunFam" id="1.10.287.610:FF:000002">
    <property type="entry name" value="DNA ligase"/>
    <property type="match status" value="1"/>
</dbReference>
<dbReference type="EC" id="6.5.1.2" evidence="2 14"/>
<dbReference type="PANTHER" id="PTHR23389:SF9">
    <property type="entry name" value="DNA LIGASE"/>
    <property type="match status" value="1"/>
</dbReference>
<accession>A0A1G9H955</accession>
<dbReference type="Pfam" id="PF00533">
    <property type="entry name" value="BRCT"/>
    <property type="match status" value="1"/>
</dbReference>
<keyword evidence="7 14" id="KW-0227">DNA damage</keyword>
<dbReference type="Gene3D" id="2.40.50.140">
    <property type="entry name" value="Nucleic acid-binding proteins"/>
    <property type="match status" value="1"/>
</dbReference>
<feature type="binding site" evidence="14">
    <location>
        <position position="468"/>
    </location>
    <ligand>
        <name>Zn(2+)</name>
        <dbReference type="ChEBI" id="CHEBI:29105"/>
    </ligand>
</feature>
<dbReference type="EMBL" id="FNGP01000001">
    <property type="protein sequence ID" value="SDL09476.1"/>
    <property type="molecule type" value="Genomic_DNA"/>
</dbReference>
<feature type="binding site" evidence="14">
    <location>
        <position position="140"/>
    </location>
    <ligand>
        <name>NAD(+)</name>
        <dbReference type="ChEBI" id="CHEBI:57540"/>
    </ligand>
</feature>
<evidence type="ECO:0000256" key="10">
    <source>
        <dbReference type="ARBA" id="ARBA00023027"/>
    </source>
</evidence>
<feature type="coiled-coil region" evidence="15">
    <location>
        <begin position="7"/>
        <end position="61"/>
    </location>
</feature>
<evidence type="ECO:0000256" key="4">
    <source>
        <dbReference type="ARBA" id="ARBA00022598"/>
    </source>
</evidence>
<dbReference type="InterPro" id="IPR013839">
    <property type="entry name" value="DNAligase_adenylation"/>
</dbReference>
<dbReference type="FunFam" id="1.10.150.20:FF:000006">
    <property type="entry name" value="DNA ligase"/>
    <property type="match status" value="1"/>
</dbReference>
<dbReference type="SUPFAM" id="SSF52113">
    <property type="entry name" value="BRCT domain"/>
    <property type="match status" value="1"/>
</dbReference>
<dbReference type="HAMAP" id="MF_01588">
    <property type="entry name" value="DNA_ligase_A"/>
    <property type="match status" value="1"/>
</dbReference>
<dbReference type="Pfam" id="PF03120">
    <property type="entry name" value="OB_DNA_ligase"/>
    <property type="match status" value="1"/>
</dbReference>
<keyword evidence="8 14" id="KW-0862">Zinc</keyword>
<dbReference type="FunFam" id="2.40.50.140:FF:000012">
    <property type="entry name" value="DNA ligase"/>
    <property type="match status" value="1"/>
</dbReference>
<feature type="binding site" evidence="14">
    <location>
        <begin position="87"/>
        <end position="88"/>
    </location>
    <ligand>
        <name>NAD(+)</name>
        <dbReference type="ChEBI" id="CHEBI:57540"/>
    </ligand>
</feature>
<keyword evidence="5 14" id="KW-0235">DNA replication</keyword>
<dbReference type="Gene3D" id="6.20.10.30">
    <property type="match status" value="1"/>
</dbReference>
<feature type="binding site" evidence="14">
    <location>
        <begin position="38"/>
        <end position="42"/>
    </location>
    <ligand>
        <name>NAD(+)</name>
        <dbReference type="ChEBI" id="CHEBI:57540"/>
    </ligand>
</feature>
<feature type="binding site" evidence="14">
    <location>
        <position position="177"/>
    </location>
    <ligand>
        <name>NAD(+)</name>
        <dbReference type="ChEBI" id="CHEBI:57540"/>
    </ligand>
</feature>
<evidence type="ECO:0000256" key="13">
    <source>
        <dbReference type="ARBA" id="ARBA00060881"/>
    </source>
</evidence>
<dbReference type="GO" id="GO:0005829">
    <property type="term" value="C:cytosol"/>
    <property type="evidence" value="ECO:0007669"/>
    <property type="project" value="TreeGrafter"/>
</dbReference>
<reference evidence="17 18" key="1">
    <citation type="submission" date="2016-10" db="EMBL/GenBank/DDBJ databases">
        <authorList>
            <person name="de Groot N.N."/>
        </authorList>
    </citation>
    <scope>NUCLEOTIDE SEQUENCE [LARGE SCALE GENOMIC DNA]</scope>
    <source>
        <strain evidence="17 18">CGMCC 1.9159</strain>
    </source>
</reference>
<keyword evidence="14" id="KW-0464">Manganese</keyword>
<proteinExistence type="inferred from homology"/>
<evidence type="ECO:0000256" key="8">
    <source>
        <dbReference type="ARBA" id="ARBA00022833"/>
    </source>
</evidence>
<dbReference type="SUPFAM" id="SSF47781">
    <property type="entry name" value="RuvA domain 2-like"/>
    <property type="match status" value="1"/>
</dbReference>
<feature type="binding site" evidence="14">
    <location>
        <position position="325"/>
    </location>
    <ligand>
        <name>NAD(+)</name>
        <dbReference type="ChEBI" id="CHEBI:57540"/>
    </ligand>
</feature>
<dbReference type="AlphaFoldDB" id="A0A1G9H955"/>
<dbReference type="Pfam" id="PF01653">
    <property type="entry name" value="DNA_ligase_aden"/>
    <property type="match status" value="1"/>
</dbReference>
<dbReference type="RefSeq" id="WP_093248001.1">
    <property type="nucleotide sequence ID" value="NZ_FNGP01000001.1"/>
</dbReference>
<dbReference type="OrthoDB" id="9759736at2"/>
<keyword evidence="10 14" id="KW-0520">NAD</keyword>
<evidence type="ECO:0000256" key="5">
    <source>
        <dbReference type="ARBA" id="ARBA00022705"/>
    </source>
</evidence>
<evidence type="ECO:0000256" key="15">
    <source>
        <dbReference type="SAM" id="Coils"/>
    </source>
</evidence>
<evidence type="ECO:0000256" key="14">
    <source>
        <dbReference type="HAMAP-Rule" id="MF_01588"/>
    </source>
</evidence>
<evidence type="ECO:0000256" key="7">
    <source>
        <dbReference type="ARBA" id="ARBA00022763"/>
    </source>
</evidence>
<dbReference type="GO" id="GO:0003677">
    <property type="term" value="F:DNA binding"/>
    <property type="evidence" value="ECO:0007669"/>
    <property type="project" value="InterPro"/>
</dbReference>
<feature type="domain" description="BRCT" evidence="16">
    <location>
        <begin position="668"/>
        <end position="743"/>
    </location>
</feature>
<dbReference type="InterPro" id="IPR036420">
    <property type="entry name" value="BRCT_dom_sf"/>
</dbReference>
<dbReference type="InterPro" id="IPR018239">
    <property type="entry name" value="DNA_ligase_AS"/>
</dbReference>
<dbReference type="GO" id="GO:0003911">
    <property type="term" value="F:DNA ligase (NAD+) activity"/>
    <property type="evidence" value="ECO:0007669"/>
    <property type="project" value="UniProtKB-UniRule"/>
</dbReference>
<comment type="function">
    <text evidence="1 14">DNA ligase that catalyzes the formation of phosphodiester linkages between 5'-phosphoryl and 3'-hydroxyl groups in double-stranded DNA using NAD as a coenzyme and as the energy source for the reaction. It is essential for DNA replication and repair of damaged DNA.</text>
</comment>
<dbReference type="PANTHER" id="PTHR23389">
    <property type="entry name" value="CHROMOSOME TRANSMISSION FIDELITY FACTOR 18"/>
    <property type="match status" value="1"/>
</dbReference>
<dbReference type="Gene3D" id="3.40.50.10190">
    <property type="entry name" value="BRCT domain"/>
    <property type="match status" value="1"/>
</dbReference>
<keyword evidence="18" id="KW-1185">Reference proteome</keyword>
<evidence type="ECO:0000256" key="11">
    <source>
        <dbReference type="ARBA" id="ARBA00023204"/>
    </source>
</evidence>
<dbReference type="Gene3D" id="3.30.470.30">
    <property type="entry name" value="DNA ligase/mRNA capping enzyme"/>
    <property type="match status" value="1"/>
</dbReference>
<name>A0A1G9H955_9ACTN</name>
<feature type="binding site" evidence="14">
    <location>
        <position position="349"/>
    </location>
    <ligand>
        <name>NAD(+)</name>
        <dbReference type="ChEBI" id="CHEBI:57540"/>
    </ligand>
</feature>
<evidence type="ECO:0000256" key="9">
    <source>
        <dbReference type="ARBA" id="ARBA00022842"/>
    </source>
</evidence>
<keyword evidence="6 14" id="KW-0479">Metal-binding</keyword>
<evidence type="ECO:0000256" key="2">
    <source>
        <dbReference type="ARBA" id="ARBA00012722"/>
    </source>
</evidence>
<dbReference type="InterPro" id="IPR012340">
    <property type="entry name" value="NA-bd_OB-fold"/>
</dbReference>
<evidence type="ECO:0000259" key="16">
    <source>
        <dbReference type="PROSITE" id="PS50172"/>
    </source>
</evidence>
<dbReference type="InterPro" id="IPR004150">
    <property type="entry name" value="NAD_DNA_ligase_OB"/>
</dbReference>
<dbReference type="SMART" id="SM00278">
    <property type="entry name" value="HhH1"/>
    <property type="match status" value="2"/>
</dbReference>